<evidence type="ECO:0000313" key="1">
    <source>
        <dbReference type="EMBL" id="CDW44448.1"/>
    </source>
</evidence>
<proteinExistence type="predicted"/>
<protein>
    <submittedName>
        <fullName evidence="1">Uncharacterized protein</fullName>
    </submittedName>
</protein>
<dbReference type="EMBL" id="HACA01027087">
    <property type="protein sequence ID" value="CDW44448.1"/>
    <property type="molecule type" value="Transcribed_RNA"/>
</dbReference>
<reference evidence="1" key="1">
    <citation type="submission" date="2014-05" db="EMBL/GenBank/DDBJ databases">
        <authorList>
            <person name="Chronopoulou M."/>
        </authorList>
    </citation>
    <scope>NUCLEOTIDE SEQUENCE</scope>
    <source>
        <tissue evidence="1">Whole organism</tissue>
    </source>
</reference>
<accession>A0A0K2V1R9</accession>
<name>A0A0K2V1R9_LEPSM</name>
<dbReference type="AlphaFoldDB" id="A0A0K2V1R9"/>
<organism evidence="1">
    <name type="scientific">Lepeophtheirus salmonis</name>
    <name type="common">Salmon louse</name>
    <name type="synonym">Caligus salmonis</name>
    <dbReference type="NCBI Taxonomy" id="72036"/>
    <lineage>
        <taxon>Eukaryota</taxon>
        <taxon>Metazoa</taxon>
        <taxon>Ecdysozoa</taxon>
        <taxon>Arthropoda</taxon>
        <taxon>Crustacea</taxon>
        <taxon>Multicrustacea</taxon>
        <taxon>Hexanauplia</taxon>
        <taxon>Copepoda</taxon>
        <taxon>Siphonostomatoida</taxon>
        <taxon>Caligidae</taxon>
        <taxon>Lepeophtheirus</taxon>
    </lineage>
</organism>
<sequence length="41" mass="4786">MLPFRLSLPHLSQISFHGASYEFCEKPVVAGGKIWRIRWVQ</sequence>